<dbReference type="Gene3D" id="3.90.550.60">
    <property type="match status" value="1"/>
</dbReference>
<comment type="caution">
    <text evidence="1">The sequence shown here is derived from an EMBL/GenBank/DDBJ whole genome shotgun (WGS) entry which is preliminary data.</text>
</comment>
<dbReference type="Proteomes" id="UP001177023">
    <property type="component" value="Unassembled WGS sequence"/>
</dbReference>
<dbReference type="EMBL" id="CATQJA010000001">
    <property type="protein sequence ID" value="CAJ0557269.1"/>
    <property type="molecule type" value="Genomic_DNA"/>
</dbReference>
<proteinExistence type="predicted"/>
<sequence length="220" mass="24057">MARRLVVQRGVFVGDVADSQHSDLTEVALDKGARIQHQHLFRAFRCQLLAVDNTVTETRDGSGSSESLTMLDKFVDGGALWLEVDSIDAPMTIDHLEWTVAAPETVRPVSVAICTFNRADDCAETVAALASDATVRDLVSSVRRRSGSVKSVESMLKDTTPAWTCLIPAEVGKADRVTRSESPSGGDDVEYGIRARKQGFVTVTLPNAAVWHADFYWKDF</sequence>
<evidence type="ECO:0000313" key="2">
    <source>
        <dbReference type="Proteomes" id="UP001177023"/>
    </source>
</evidence>
<accession>A0AA36C3T3</accession>
<evidence type="ECO:0000313" key="1">
    <source>
        <dbReference type="EMBL" id="CAJ0557269.1"/>
    </source>
</evidence>
<feature type="non-terminal residue" evidence="1">
    <location>
        <position position="1"/>
    </location>
</feature>
<reference evidence="1" key="1">
    <citation type="submission" date="2023-06" db="EMBL/GenBank/DDBJ databases">
        <authorList>
            <person name="Delattre M."/>
        </authorList>
    </citation>
    <scope>NUCLEOTIDE SEQUENCE</scope>
    <source>
        <strain evidence="1">AF72</strain>
    </source>
</reference>
<name>A0AA36C3T3_9BILA</name>
<dbReference type="AlphaFoldDB" id="A0AA36C3T3"/>
<keyword evidence="2" id="KW-1185">Reference proteome</keyword>
<gene>
    <name evidence="1" type="ORF">MSPICULIGERA_LOCUS27</name>
</gene>
<organism evidence="1 2">
    <name type="scientific">Mesorhabditis spiculigera</name>
    <dbReference type="NCBI Taxonomy" id="96644"/>
    <lineage>
        <taxon>Eukaryota</taxon>
        <taxon>Metazoa</taxon>
        <taxon>Ecdysozoa</taxon>
        <taxon>Nematoda</taxon>
        <taxon>Chromadorea</taxon>
        <taxon>Rhabditida</taxon>
        <taxon>Rhabditina</taxon>
        <taxon>Rhabditomorpha</taxon>
        <taxon>Rhabditoidea</taxon>
        <taxon>Rhabditidae</taxon>
        <taxon>Mesorhabditinae</taxon>
        <taxon>Mesorhabditis</taxon>
    </lineage>
</organism>
<protein>
    <submittedName>
        <fullName evidence="1">Uncharacterized protein</fullName>
    </submittedName>
</protein>